<dbReference type="SUPFAM" id="SSF88723">
    <property type="entry name" value="PIN domain-like"/>
    <property type="match status" value="1"/>
</dbReference>
<dbReference type="InterPro" id="IPR029060">
    <property type="entry name" value="PIN-like_dom_sf"/>
</dbReference>
<organism evidence="3">
    <name type="scientific">Amphimedon queenslandica</name>
    <name type="common">Sponge</name>
    <dbReference type="NCBI Taxonomy" id="400682"/>
    <lineage>
        <taxon>Eukaryota</taxon>
        <taxon>Metazoa</taxon>
        <taxon>Porifera</taxon>
        <taxon>Demospongiae</taxon>
        <taxon>Heteroscleromorpha</taxon>
        <taxon>Haplosclerida</taxon>
        <taxon>Niphatidae</taxon>
        <taxon>Amphimedon</taxon>
    </lineage>
</organism>
<evidence type="ECO:0000256" key="1">
    <source>
        <dbReference type="ARBA" id="ARBA00007398"/>
    </source>
</evidence>
<comment type="similarity">
    <text evidence="1">Belongs to the asteroid family.</text>
</comment>
<evidence type="ECO:0000313" key="3">
    <source>
        <dbReference type="EnsemblMetazoa" id="Aqu2.1.28776_001"/>
    </source>
</evidence>
<dbReference type="eggNOG" id="ENOG502QQRA">
    <property type="taxonomic scope" value="Eukaryota"/>
</dbReference>
<dbReference type="InParanoid" id="A0A1X7UM89"/>
<dbReference type="AlphaFoldDB" id="A0A1X7UM89"/>
<feature type="region of interest" description="Disordered" evidence="2">
    <location>
        <begin position="512"/>
        <end position="559"/>
    </location>
</feature>
<dbReference type="PANTHER" id="PTHR15665:SF1">
    <property type="entry name" value="PROTEIN ASTEROID HOMOLOG 1"/>
    <property type="match status" value="1"/>
</dbReference>
<reference evidence="3" key="1">
    <citation type="submission" date="2017-05" db="UniProtKB">
        <authorList>
            <consortium name="EnsemblMetazoa"/>
        </authorList>
    </citation>
    <scope>IDENTIFICATION</scope>
</reference>
<dbReference type="InterPro" id="IPR026832">
    <property type="entry name" value="Asteroid"/>
</dbReference>
<sequence>MGIKGLTTYMQKNYEWKEIGKDSPLRGQLLIDAMSCCYSLYDGIDWTYGGQYKEFDQKCRAFLANLRQSGIEPIFVFDGVDYEGEKARVILERKEKTAKCIQSLLLYGNYPIDGPRSCLPVFAKVVFMEVLKELRIPFIVADGDADSLTVSISNFYGCPVLSSDSDYYIFNVKGGYIPFEYFYWESKPINAKIYHLSNFSAIFREPEIIYLIPALIGNDFLESPHLGENTMNTDELVEWIASFRSVEKFLSRFCKSEQVMAIRENFHKAKDMYSIDEISMDDARKSTELKTANGTPLPSWILEQYRDGCFSTSVLDPMILNECILPMITDNPKKESSMKIGKPLREYMYGLLKPYLEVQKVEEGMRIGQCDIQFKPVRPLAAPQCLITDVDALRDEERLGLLCNIFEVLPDELGHHSRFQIDGPWTKRQLDSLHSFSMWQCVYYEAMKLNDVLKRPLEFTSPALLFNGRLCLYYACMKEADFDVIKEETLTKFPDMARLCKELLSICSPREVSRGSSSHKASKEKHKQPAAAAKKTYSRSTPVSTANPFGLLADLDEEN</sequence>
<proteinExistence type="inferred from homology"/>
<name>A0A1X7UM89_AMPQE</name>
<dbReference type="PANTHER" id="PTHR15665">
    <property type="entry name" value="ASTEROID PROTEIN"/>
    <property type="match status" value="1"/>
</dbReference>
<evidence type="ECO:0000256" key="2">
    <source>
        <dbReference type="SAM" id="MobiDB-lite"/>
    </source>
</evidence>
<dbReference type="EnsemblMetazoa" id="Aqu2.1.28776_001">
    <property type="protein sequence ID" value="Aqu2.1.28776_001"/>
    <property type="gene ID" value="Aqu2.1.28776"/>
</dbReference>
<dbReference type="OrthoDB" id="6022536at2759"/>
<feature type="compositionally biased region" description="Polar residues" evidence="2">
    <location>
        <begin position="538"/>
        <end position="547"/>
    </location>
</feature>
<dbReference type="STRING" id="400682.A0A1X7UM89"/>
<protein>
    <submittedName>
        <fullName evidence="3">Uncharacterized protein</fullName>
    </submittedName>
</protein>
<accession>A0A1X7UM89</accession>
<dbReference type="Gene3D" id="3.40.50.1010">
    <property type="entry name" value="5'-nuclease"/>
    <property type="match status" value="1"/>
</dbReference>